<organism evidence="4 5">
    <name type="scientific">Clonorchis sinensis</name>
    <name type="common">Chinese liver fluke</name>
    <dbReference type="NCBI Taxonomy" id="79923"/>
    <lineage>
        <taxon>Eukaryota</taxon>
        <taxon>Metazoa</taxon>
        <taxon>Spiralia</taxon>
        <taxon>Lophotrochozoa</taxon>
        <taxon>Platyhelminthes</taxon>
        <taxon>Trematoda</taxon>
        <taxon>Digenea</taxon>
        <taxon>Opisthorchiida</taxon>
        <taxon>Opisthorchiata</taxon>
        <taxon>Opisthorchiidae</taxon>
        <taxon>Clonorchis</taxon>
    </lineage>
</organism>
<sequence>MRDNTSEVIKNDSWTAASWSRPTVPSDFIEIKNQLLTKPLEQLLSRYLLTHLLPSPDKGDPPPAWREMIVTAIQKAGDRLLPSSYRPIGLCKGTYQMRPEQPLQPKHGGQRHNEEATPKRQAYSVIIQLYEQANDHRRYLRYRPLRLWRTKSGIQRSEKLVAGKISHTDKPLQSCRHPVIITGRQYTSNRLGPQKDWLYYVPLRMEVRNKRVCFTWGQFGPLERHQTPEIPAFVEHWRNARSLKQRIIRSLKSDRERWWISKAQEMEKAFFAGNSCSLFHLIRSAGQKRCPWSRGVFCYSWVLLKALYANYRGQVGIHPGRLIAFMEYPDDLDSGFAAIVMQTTLNNLNDCHMAWHTLHAYNVQSAVPHAVDELIEVLDKFLYSVSGVTSGGLAEYDIPIRIGKTRVTFWSLYHLLRRIDFNLSVKCRVYDIVMHPMLLCGSETQPLASQNFKRLPVSDHQSSESAALVIAVSVNWLLKENIPMADRTLNDTHTSNLPPSIPSSFPDIPNEKSTDTPLFTRQLYQLPMAPVRSHLLQLSNSSTNGTVPAATTAYGKCVVFTAAATAAADDYMRNTTFRYRNLGIRYAPLVFAYRHWIVQDAVHGMIELEPLARLIVDTPEFQRLREVRQLGLSYFVFPSCQHTRFEHSIGTYHMAKRLTEAIQSDPIYTGPKMTSQEQAAVKIAALCHDLGHGPFSHLWETFVRRGGPKYSKYKHEKLSCRVLEHIVQTNPVIQSNLEREGIDLDLVKCLIMGTPQKGAEETSVEKPYLYEILSNHANGMDVDKWDYLLRDCLHAGLGHGSATIDLERFMHFCRPAPHPRAEYDDVMFGTRTVADDPDKPSYSWHLSFRDTELENVLRTFGLRQHLHQKLYQHKTASAISCMVLDMLEFIEPALQFRSISLKALEGNDAGDLVKFLQLHDHILWDVYNRRFHTPAEPVSESLEQARSLVDRILRRQLYSYVDSVFEVHSGESKTPSRRSSLSEHHHPSTLRSGMGIREPLISEPLPPDCRIVGRLLFDQPLDTAGAILDEVFARLPENSPIRDKRELLIEKASFSSNSTPHAPEFYFYTRTGKTFIYDEPLRVVHAYRLYWRGRATMELDIPRSDVSEAIQALATAFDLWHREKEKVKKSHSSKEVGRQQDVYMLEQQRDKYIWAPYRSKAQSVKLAQIALRFEDKTTDEL</sequence>
<dbReference type="SMART" id="SM00471">
    <property type="entry name" value="HDc"/>
    <property type="match status" value="1"/>
</dbReference>
<evidence type="ECO:0000256" key="2">
    <source>
        <dbReference type="SAM" id="MobiDB-lite"/>
    </source>
</evidence>
<dbReference type="PROSITE" id="PS51831">
    <property type="entry name" value="HD"/>
    <property type="match status" value="1"/>
</dbReference>
<dbReference type="PANTHER" id="PTHR11373">
    <property type="entry name" value="DEOXYNUCLEOSIDE TRIPHOSPHATE TRIPHOSPHOHYDROLASE"/>
    <property type="match status" value="1"/>
</dbReference>
<feature type="region of interest" description="Disordered" evidence="2">
    <location>
        <begin position="491"/>
        <end position="510"/>
    </location>
</feature>
<dbReference type="GO" id="GO:0006203">
    <property type="term" value="P:dGTP catabolic process"/>
    <property type="evidence" value="ECO:0007669"/>
    <property type="project" value="TreeGrafter"/>
</dbReference>
<evidence type="ECO:0000313" key="4">
    <source>
        <dbReference type="EMBL" id="GAA53570.1"/>
    </source>
</evidence>
<dbReference type="EMBL" id="DF143531">
    <property type="protein sequence ID" value="GAA53570.1"/>
    <property type="molecule type" value="Genomic_DNA"/>
</dbReference>
<feature type="domain" description="HD" evidence="3">
    <location>
        <begin position="644"/>
        <end position="788"/>
    </location>
</feature>
<keyword evidence="5" id="KW-1185">Reference proteome</keyword>
<reference evidence="4" key="1">
    <citation type="journal article" date="2011" name="Genome Biol.">
        <title>The draft genome of the carcinogenic human liver fluke Clonorchis sinensis.</title>
        <authorList>
            <person name="Wang X."/>
            <person name="Chen W."/>
            <person name="Huang Y."/>
            <person name="Sun J."/>
            <person name="Men J."/>
            <person name="Liu H."/>
            <person name="Luo F."/>
            <person name="Guo L."/>
            <person name="Lv X."/>
            <person name="Deng C."/>
            <person name="Zhou C."/>
            <person name="Fan Y."/>
            <person name="Li X."/>
            <person name="Huang L."/>
            <person name="Hu Y."/>
            <person name="Liang C."/>
            <person name="Hu X."/>
            <person name="Xu J."/>
            <person name="Yu X."/>
        </authorList>
    </citation>
    <scope>NUCLEOTIDE SEQUENCE [LARGE SCALE GENOMIC DNA]</scope>
    <source>
        <strain evidence="4">Henan</strain>
    </source>
</reference>
<evidence type="ECO:0000313" key="5">
    <source>
        <dbReference type="Proteomes" id="UP000008909"/>
    </source>
</evidence>
<dbReference type="Pfam" id="PF01966">
    <property type="entry name" value="HD"/>
    <property type="match status" value="1"/>
</dbReference>
<dbReference type="CDD" id="cd00077">
    <property type="entry name" value="HDc"/>
    <property type="match status" value="1"/>
</dbReference>
<dbReference type="AlphaFoldDB" id="G7YKT9"/>
<evidence type="ECO:0000256" key="1">
    <source>
        <dbReference type="ARBA" id="ARBA00005776"/>
    </source>
</evidence>
<dbReference type="InterPro" id="IPR006674">
    <property type="entry name" value="HD_domain"/>
</dbReference>
<feature type="region of interest" description="Disordered" evidence="2">
    <location>
        <begin position="98"/>
        <end position="117"/>
    </location>
</feature>
<proteinExistence type="inferred from homology"/>
<dbReference type="SUPFAM" id="SSF109604">
    <property type="entry name" value="HD-domain/PDEase-like"/>
    <property type="match status" value="1"/>
</dbReference>
<gene>
    <name evidence="4" type="ORF">CLF_110538</name>
</gene>
<name>G7YKT9_CLOSI</name>
<dbReference type="GO" id="GO:0005634">
    <property type="term" value="C:nucleus"/>
    <property type="evidence" value="ECO:0007669"/>
    <property type="project" value="TreeGrafter"/>
</dbReference>
<dbReference type="PANTHER" id="PTHR11373:SF4">
    <property type="entry name" value="DEOXYNUCLEOSIDE TRIPHOSPHATE TRIPHOSPHOHYDROLASE SAMHD1"/>
    <property type="match status" value="1"/>
</dbReference>
<dbReference type="InterPro" id="IPR050135">
    <property type="entry name" value="dGTPase-like"/>
</dbReference>
<comment type="similarity">
    <text evidence="1">Belongs to the SAMHD1 family.</text>
</comment>
<reference key="2">
    <citation type="submission" date="2011-10" db="EMBL/GenBank/DDBJ databases">
        <title>The genome and transcriptome sequence of Clonorchis sinensis provide insights into the carcinogenic liver fluke.</title>
        <authorList>
            <person name="Wang X."/>
            <person name="Huang Y."/>
            <person name="Chen W."/>
            <person name="Liu H."/>
            <person name="Guo L."/>
            <person name="Chen Y."/>
            <person name="Luo F."/>
            <person name="Zhou W."/>
            <person name="Sun J."/>
            <person name="Mao Q."/>
            <person name="Liang P."/>
            <person name="Zhou C."/>
            <person name="Tian Y."/>
            <person name="Men J."/>
            <person name="Lv X."/>
            <person name="Huang L."/>
            <person name="Zhou J."/>
            <person name="Hu Y."/>
            <person name="Li R."/>
            <person name="Zhang F."/>
            <person name="Lei H."/>
            <person name="Li X."/>
            <person name="Hu X."/>
            <person name="Liang C."/>
            <person name="Xu J."/>
            <person name="Wu Z."/>
            <person name="Yu X."/>
        </authorList>
    </citation>
    <scope>NUCLEOTIDE SEQUENCE</scope>
    <source>
        <strain>Henan</strain>
    </source>
</reference>
<dbReference type="GO" id="GO:0008832">
    <property type="term" value="F:dGTPase activity"/>
    <property type="evidence" value="ECO:0007669"/>
    <property type="project" value="TreeGrafter"/>
</dbReference>
<accession>G7YKT9</accession>
<feature type="region of interest" description="Disordered" evidence="2">
    <location>
        <begin position="970"/>
        <end position="993"/>
    </location>
</feature>
<dbReference type="Gene3D" id="1.10.3210.10">
    <property type="entry name" value="Hypothetical protein af1432"/>
    <property type="match status" value="1"/>
</dbReference>
<dbReference type="Proteomes" id="UP000008909">
    <property type="component" value="Unassembled WGS sequence"/>
</dbReference>
<dbReference type="InterPro" id="IPR003607">
    <property type="entry name" value="HD/PDEase_dom"/>
</dbReference>
<evidence type="ECO:0000259" key="3">
    <source>
        <dbReference type="PROSITE" id="PS51831"/>
    </source>
</evidence>
<protein>
    <submittedName>
        <fullName evidence="4">SAM domain and HD domain-containing protein 1</fullName>
    </submittedName>
</protein>